<keyword evidence="3" id="KW-1185">Reference proteome</keyword>
<name>A0A2D3V0N2_9PEZI</name>
<sequence>MSALNLTAREIELLCGVLEVMKASIDWVEVAGIANFTKAKQARDKWPALRNKVVACNVKKREGKSEGGGDDVPVDSSAAPKKAAPKKRKAAGESAPAKAKKTKKTAVTQEKDTDEVRVKPELSDGDDQDLIS</sequence>
<organism evidence="2 3">
    <name type="scientific">Ramularia collo-cygni</name>
    <dbReference type="NCBI Taxonomy" id="112498"/>
    <lineage>
        <taxon>Eukaryota</taxon>
        <taxon>Fungi</taxon>
        <taxon>Dikarya</taxon>
        <taxon>Ascomycota</taxon>
        <taxon>Pezizomycotina</taxon>
        <taxon>Dothideomycetes</taxon>
        <taxon>Dothideomycetidae</taxon>
        <taxon>Mycosphaerellales</taxon>
        <taxon>Mycosphaerellaceae</taxon>
        <taxon>Ramularia</taxon>
    </lineage>
</organism>
<dbReference type="EMBL" id="FJUY01000009">
    <property type="protein sequence ID" value="CZT20275.1"/>
    <property type="molecule type" value="Genomic_DNA"/>
</dbReference>
<evidence type="ECO:0008006" key="4">
    <source>
        <dbReference type="Google" id="ProtNLM"/>
    </source>
</evidence>
<accession>A0A2D3V0N2</accession>
<feature type="compositionally biased region" description="Acidic residues" evidence="1">
    <location>
        <begin position="123"/>
        <end position="132"/>
    </location>
</feature>
<dbReference type="AlphaFoldDB" id="A0A2D3V0N2"/>
<evidence type="ECO:0000313" key="2">
    <source>
        <dbReference type="EMBL" id="CZT20275.1"/>
    </source>
</evidence>
<feature type="compositionally biased region" description="Basic and acidic residues" evidence="1">
    <location>
        <begin position="109"/>
        <end position="122"/>
    </location>
</feature>
<feature type="region of interest" description="Disordered" evidence="1">
    <location>
        <begin position="57"/>
        <end position="132"/>
    </location>
</feature>
<dbReference type="OrthoDB" id="3650424at2759"/>
<proteinExistence type="predicted"/>
<reference evidence="2 3" key="1">
    <citation type="submission" date="2016-03" db="EMBL/GenBank/DDBJ databases">
        <authorList>
            <person name="Ploux O."/>
        </authorList>
    </citation>
    <scope>NUCLEOTIDE SEQUENCE [LARGE SCALE GENOMIC DNA]</scope>
    <source>
        <strain evidence="2 3">URUG2</strain>
    </source>
</reference>
<evidence type="ECO:0000256" key="1">
    <source>
        <dbReference type="SAM" id="MobiDB-lite"/>
    </source>
</evidence>
<protein>
    <recommendedName>
        <fullName evidence="4">Myb-like domain-containing protein</fullName>
    </recommendedName>
</protein>
<dbReference type="GeneID" id="35601275"/>
<dbReference type="RefSeq" id="XP_023627164.1">
    <property type="nucleotide sequence ID" value="XM_023771396.1"/>
</dbReference>
<dbReference type="Proteomes" id="UP000225277">
    <property type="component" value="Unassembled WGS sequence"/>
</dbReference>
<gene>
    <name evidence="2" type="ORF">RCC_06133</name>
</gene>
<evidence type="ECO:0000313" key="3">
    <source>
        <dbReference type="Proteomes" id="UP000225277"/>
    </source>
</evidence>